<dbReference type="Proteomes" id="UP000639772">
    <property type="component" value="Chromosome 1"/>
</dbReference>
<evidence type="ECO:0000256" key="5">
    <source>
        <dbReference type="ARBA" id="ARBA00023085"/>
    </source>
</evidence>
<proteinExistence type="inferred from homology"/>
<dbReference type="InterPro" id="IPR000070">
    <property type="entry name" value="Pectinesterase_cat"/>
</dbReference>
<comment type="similarity">
    <text evidence="2">Belongs to the pectinesterase family.</text>
</comment>
<evidence type="ECO:0000256" key="6">
    <source>
        <dbReference type="SAM" id="SignalP"/>
    </source>
</evidence>
<dbReference type="InterPro" id="IPR012334">
    <property type="entry name" value="Pectin_lyas_fold"/>
</dbReference>
<keyword evidence="5" id="KW-0063">Aspartyl esterase</keyword>
<dbReference type="GO" id="GO:0042545">
    <property type="term" value="P:cell wall modification"/>
    <property type="evidence" value="ECO:0007669"/>
    <property type="project" value="InterPro"/>
</dbReference>
<reference evidence="8 9" key="1">
    <citation type="journal article" date="2020" name="Nat. Food">
        <title>A phased Vanilla planifolia genome enables genetic improvement of flavour and production.</title>
        <authorList>
            <person name="Hasing T."/>
            <person name="Tang H."/>
            <person name="Brym M."/>
            <person name="Khazi F."/>
            <person name="Huang T."/>
            <person name="Chambers A.H."/>
        </authorList>
    </citation>
    <scope>NUCLEOTIDE SEQUENCE [LARGE SCALE GENOMIC DNA]</scope>
    <source>
        <tissue evidence="8">Leaf</tissue>
    </source>
</reference>
<comment type="pathway">
    <text evidence="1">Glycan metabolism; pectin degradation; 2-dehydro-3-deoxy-D-gluconate from pectin: step 1/5.</text>
</comment>
<dbReference type="EC" id="3.1.1.11" evidence="3"/>
<dbReference type="GO" id="GO:0030599">
    <property type="term" value="F:pectinesterase activity"/>
    <property type="evidence" value="ECO:0007669"/>
    <property type="project" value="UniProtKB-EC"/>
</dbReference>
<keyword evidence="6" id="KW-0732">Signal</keyword>
<comment type="caution">
    <text evidence="8">The sequence shown here is derived from an EMBL/GenBank/DDBJ whole genome shotgun (WGS) entry which is preliminary data.</text>
</comment>
<keyword evidence="4" id="KW-0378">Hydrolase</keyword>
<feature type="domain" description="Pectinesterase catalytic" evidence="7">
    <location>
        <begin position="143"/>
        <end position="269"/>
    </location>
</feature>
<dbReference type="AlphaFoldDB" id="A0A835S531"/>
<gene>
    <name evidence="8" type="ORF">HPP92_001716</name>
</gene>
<evidence type="ECO:0000256" key="4">
    <source>
        <dbReference type="ARBA" id="ARBA00022801"/>
    </source>
</evidence>
<dbReference type="UniPathway" id="UPA00545">
    <property type="reaction ID" value="UER00823"/>
</dbReference>
<feature type="signal peptide" evidence="6">
    <location>
        <begin position="1"/>
        <end position="23"/>
    </location>
</feature>
<organism evidence="8 9">
    <name type="scientific">Vanilla planifolia</name>
    <name type="common">Vanilla</name>
    <dbReference type="NCBI Taxonomy" id="51239"/>
    <lineage>
        <taxon>Eukaryota</taxon>
        <taxon>Viridiplantae</taxon>
        <taxon>Streptophyta</taxon>
        <taxon>Embryophyta</taxon>
        <taxon>Tracheophyta</taxon>
        <taxon>Spermatophyta</taxon>
        <taxon>Magnoliopsida</taxon>
        <taxon>Liliopsida</taxon>
        <taxon>Asparagales</taxon>
        <taxon>Orchidaceae</taxon>
        <taxon>Vanilloideae</taxon>
        <taxon>Vanilleae</taxon>
        <taxon>Vanilla</taxon>
    </lineage>
</organism>
<dbReference type="InterPro" id="IPR011050">
    <property type="entry name" value="Pectin_lyase_fold/virulence"/>
</dbReference>
<dbReference type="PANTHER" id="PTHR31321">
    <property type="entry name" value="ACYL-COA THIOESTER HYDROLASE YBHC-RELATED"/>
    <property type="match status" value="1"/>
</dbReference>
<evidence type="ECO:0000256" key="1">
    <source>
        <dbReference type="ARBA" id="ARBA00005184"/>
    </source>
</evidence>
<dbReference type="OrthoDB" id="2019149at2759"/>
<evidence type="ECO:0000256" key="2">
    <source>
        <dbReference type="ARBA" id="ARBA00008891"/>
    </source>
</evidence>
<dbReference type="GO" id="GO:0045490">
    <property type="term" value="P:pectin catabolic process"/>
    <property type="evidence" value="ECO:0007669"/>
    <property type="project" value="UniProtKB-UniPathway"/>
</dbReference>
<dbReference type="PANTHER" id="PTHR31321:SF98">
    <property type="entry name" value="PECTINESTERASE 67-RELATED"/>
    <property type="match status" value="1"/>
</dbReference>
<dbReference type="SUPFAM" id="SSF51126">
    <property type="entry name" value="Pectin lyase-like"/>
    <property type="match status" value="1"/>
</dbReference>
<evidence type="ECO:0000313" key="8">
    <source>
        <dbReference type="EMBL" id="KAG0501644.1"/>
    </source>
</evidence>
<sequence length="278" mass="30419">MIGSSTVLHVCLFLLSASSSFSAANGRGSKAKDLIDAPLLTSKLEANPSRTIIVSPSGKDNFTSVQAAIDAVPTGNSKWIVVHLRAGVYREKVLIPENKRYIFLRGSGKGKTAIVWDDGKKNNAESSTFVVKADNFVAFGISFKTCEIFVLPDRRTAILGSITAQNRRSAVDSTGFVFINCKVYGVGEVFLGRAKSPHSRVVFAKSYLSKTVAPKGWANWIYDGSTDNMLQGEHSCHGPGADRTDRVKWSRQLTEDEVAPFLTVDFINGKEWLPAYYE</sequence>
<evidence type="ECO:0000259" key="7">
    <source>
        <dbReference type="Pfam" id="PF01095"/>
    </source>
</evidence>
<dbReference type="EMBL" id="JADCNM010000001">
    <property type="protein sequence ID" value="KAG0501644.1"/>
    <property type="molecule type" value="Genomic_DNA"/>
</dbReference>
<evidence type="ECO:0000256" key="3">
    <source>
        <dbReference type="ARBA" id="ARBA00013229"/>
    </source>
</evidence>
<name>A0A835S531_VANPL</name>
<accession>A0A835S531</accession>
<protein>
    <recommendedName>
        <fullName evidence="3">pectinesterase</fullName>
        <ecNumber evidence="3">3.1.1.11</ecNumber>
    </recommendedName>
</protein>
<dbReference type="Gene3D" id="2.160.20.10">
    <property type="entry name" value="Single-stranded right-handed beta-helix, Pectin lyase-like"/>
    <property type="match status" value="2"/>
</dbReference>
<evidence type="ECO:0000313" key="9">
    <source>
        <dbReference type="Proteomes" id="UP000639772"/>
    </source>
</evidence>
<feature type="chain" id="PRO_5032590388" description="pectinesterase" evidence="6">
    <location>
        <begin position="24"/>
        <end position="278"/>
    </location>
</feature>
<dbReference type="Pfam" id="PF01095">
    <property type="entry name" value="Pectinesterase"/>
    <property type="match status" value="1"/>
</dbReference>